<dbReference type="NCBIfam" id="TIGR03057">
    <property type="entry name" value="xxxLxxG_by_4"/>
    <property type="match status" value="5"/>
</dbReference>
<feature type="transmembrane region" description="Helical" evidence="5">
    <location>
        <begin position="615"/>
        <end position="632"/>
    </location>
</feature>
<evidence type="ECO:0000313" key="8">
    <source>
        <dbReference type="Proteomes" id="UP000198660"/>
    </source>
</evidence>
<feature type="transmembrane region" description="Helical" evidence="5">
    <location>
        <begin position="496"/>
        <end position="514"/>
    </location>
</feature>
<sequence>MNIWTVTRTEWLRIFRDKITRLSLIAVIFVPLLYSGLYLYAFWDPYGSLEHLPVALVNEDAGGSKDGKTVQYGKDFVKSMKEDIQLDWHETDNNTAMQGVKGDTYYLVVRVPKDFTEDILSVEGDHPRSAQLNFTLNEGKNYITTQISKRLEGQIREKVSNEFTKEYVQNLLDIVGQSKGGINEAASAANQLADGVEELNDGIQKLKKGTDEASAATKQFTKGTSQLKTGLDKLADGLTKLDKEVSKLMGAAKNTQSQIQGSKKIKQFQTQLATAQKTFDQLQRIEGNIRRDLESLPENYPKLSSDSSYQEVMDQTKEWEDTSENLKTPLDQMENRLPTLLSTAATSGLSQVNQLTSSIHKLAQGANKLEKGADELDTGAKKLDKGMQKLSAGINDLAKGSKKLAAGNRQLGKKLSQAVANSKSPSDKLAPVFAEPVKTKEIRLFPVSQYGTGLAPYFLPLSLWVGSVMTFFVVPIYDARWKLAPHPPSITALGKYLALLPIGLLQALITGLVIHQGLGLPLKSTLAFYGFLMIIAWMSISIIGFLIIACGNGLGRLLSIVVLLLQLISSGGTFPVELLPSSVQAIHPFLPMTYAVNGLRDVIALDNPAGIRNSSLALLAFWLFTLCGWLFFQRRQFRPQDINNPT</sequence>
<dbReference type="InterPro" id="IPR017501">
    <property type="entry name" value="Phage_infect_YhgE_C"/>
</dbReference>
<dbReference type="NCBIfam" id="TIGR03062">
    <property type="entry name" value="pip_yhgE_Cterm"/>
    <property type="match status" value="1"/>
</dbReference>
<proteinExistence type="predicted"/>
<dbReference type="EMBL" id="FPAA01000003">
    <property type="protein sequence ID" value="SFS51792.1"/>
    <property type="molecule type" value="Genomic_DNA"/>
</dbReference>
<dbReference type="InterPro" id="IPR051328">
    <property type="entry name" value="T7SS_ABC-Transporter"/>
</dbReference>
<keyword evidence="4 5" id="KW-0472">Membrane</keyword>
<evidence type="ECO:0000256" key="5">
    <source>
        <dbReference type="SAM" id="Phobius"/>
    </source>
</evidence>
<dbReference type="Proteomes" id="UP000198660">
    <property type="component" value="Unassembled WGS sequence"/>
</dbReference>
<dbReference type="GO" id="GO:0140359">
    <property type="term" value="F:ABC-type transporter activity"/>
    <property type="evidence" value="ECO:0007669"/>
    <property type="project" value="InterPro"/>
</dbReference>
<evidence type="ECO:0000256" key="3">
    <source>
        <dbReference type="ARBA" id="ARBA00022989"/>
    </source>
</evidence>
<organism evidence="7 8">
    <name type="scientific">Marininema halotolerans</name>
    <dbReference type="NCBI Taxonomy" id="1155944"/>
    <lineage>
        <taxon>Bacteria</taxon>
        <taxon>Bacillati</taxon>
        <taxon>Bacillota</taxon>
        <taxon>Bacilli</taxon>
        <taxon>Bacillales</taxon>
        <taxon>Thermoactinomycetaceae</taxon>
        <taxon>Marininema</taxon>
    </lineage>
</organism>
<dbReference type="SUPFAM" id="SSF58104">
    <property type="entry name" value="Methyl-accepting chemotaxis protein (MCP) signaling domain"/>
    <property type="match status" value="1"/>
</dbReference>
<dbReference type="InterPro" id="IPR023908">
    <property type="entry name" value="xxxLxxG_rpt"/>
</dbReference>
<comment type="subcellular location">
    <subcellularLocation>
        <location evidence="1">Membrane</location>
        <topology evidence="1">Multi-pass membrane protein</topology>
    </subcellularLocation>
</comment>
<dbReference type="InterPro" id="IPR013525">
    <property type="entry name" value="ABC2_TM"/>
</dbReference>
<accession>A0A1I6QHA6</accession>
<dbReference type="InterPro" id="IPR017500">
    <property type="entry name" value="Phage_infect_YhgE_N"/>
</dbReference>
<name>A0A1I6QHA6_9BACL</name>
<feature type="transmembrane region" description="Helical" evidence="5">
    <location>
        <begin position="526"/>
        <end position="550"/>
    </location>
</feature>
<dbReference type="Gene3D" id="1.10.287.950">
    <property type="entry name" value="Methyl-accepting chemotaxis protein"/>
    <property type="match status" value="2"/>
</dbReference>
<keyword evidence="3 5" id="KW-1133">Transmembrane helix</keyword>
<dbReference type="PANTHER" id="PTHR43077:SF5">
    <property type="entry name" value="PHAGE INFECTION PROTEIN"/>
    <property type="match status" value="1"/>
</dbReference>
<feature type="domain" description="ABC-2 type transporter transmembrane" evidence="6">
    <location>
        <begin position="23"/>
        <end position="629"/>
    </location>
</feature>
<evidence type="ECO:0000259" key="6">
    <source>
        <dbReference type="Pfam" id="PF12698"/>
    </source>
</evidence>
<evidence type="ECO:0000256" key="1">
    <source>
        <dbReference type="ARBA" id="ARBA00004141"/>
    </source>
</evidence>
<dbReference type="GO" id="GO:0016020">
    <property type="term" value="C:membrane"/>
    <property type="evidence" value="ECO:0007669"/>
    <property type="project" value="UniProtKB-SubCell"/>
</dbReference>
<evidence type="ECO:0000313" key="7">
    <source>
        <dbReference type="EMBL" id="SFS51792.1"/>
    </source>
</evidence>
<reference evidence="8" key="1">
    <citation type="submission" date="2016-10" db="EMBL/GenBank/DDBJ databases">
        <authorList>
            <person name="Varghese N."/>
            <person name="Submissions S."/>
        </authorList>
    </citation>
    <scope>NUCLEOTIDE SEQUENCE [LARGE SCALE GENOMIC DNA]</scope>
    <source>
        <strain evidence="8">DSM 45789</strain>
    </source>
</reference>
<evidence type="ECO:0000256" key="2">
    <source>
        <dbReference type="ARBA" id="ARBA00022692"/>
    </source>
</evidence>
<feature type="transmembrane region" description="Helical" evidence="5">
    <location>
        <begin position="557"/>
        <end position="576"/>
    </location>
</feature>
<dbReference type="Pfam" id="PF12698">
    <property type="entry name" value="ABC2_membrane_3"/>
    <property type="match status" value="1"/>
</dbReference>
<gene>
    <name evidence="7" type="ORF">SAMN05444972_103151</name>
</gene>
<dbReference type="OrthoDB" id="9811483at2"/>
<protein>
    <submittedName>
        <fullName evidence="7">Putative membrane protein</fullName>
    </submittedName>
</protein>
<evidence type="ECO:0000256" key="4">
    <source>
        <dbReference type="ARBA" id="ARBA00023136"/>
    </source>
</evidence>
<dbReference type="RefSeq" id="WP_091834882.1">
    <property type="nucleotide sequence ID" value="NZ_FPAA01000003.1"/>
</dbReference>
<keyword evidence="2 5" id="KW-0812">Transmembrane</keyword>
<dbReference type="AlphaFoldDB" id="A0A1I6QHA6"/>
<feature type="transmembrane region" description="Helical" evidence="5">
    <location>
        <begin position="457"/>
        <end position="476"/>
    </location>
</feature>
<feature type="transmembrane region" description="Helical" evidence="5">
    <location>
        <begin position="21"/>
        <end position="43"/>
    </location>
</feature>
<dbReference type="NCBIfam" id="TIGR03061">
    <property type="entry name" value="pip_yhgE_Nterm"/>
    <property type="match status" value="1"/>
</dbReference>
<dbReference type="PANTHER" id="PTHR43077">
    <property type="entry name" value="TRANSPORT PERMEASE YVFS-RELATED"/>
    <property type="match status" value="1"/>
</dbReference>
<keyword evidence="8" id="KW-1185">Reference proteome</keyword>